<dbReference type="RefSeq" id="WP_264280958.1">
    <property type="nucleotide sequence ID" value="NZ_CP107006.1"/>
</dbReference>
<keyword evidence="4" id="KW-1185">Reference proteome</keyword>
<dbReference type="PANTHER" id="PTHR32063:SF0">
    <property type="entry name" value="SWARMING MOTILITY PROTEIN SWRC"/>
    <property type="match status" value="1"/>
</dbReference>
<protein>
    <submittedName>
        <fullName evidence="3">Efflux RND transporter permease subunit</fullName>
    </submittedName>
</protein>
<feature type="transmembrane region" description="Helical" evidence="1">
    <location>
        <begin position="920"/>
        <end position="941"/>
    </location>
</feature>
<dbReference type="SUPFAM" id="SSF82714">
    <property type="entry name" value="Multidrug efflux transporter AcrB TolC docking domain, DN and DC subdomains"/>
    <property type="match status" value="2"/>
</dbReference>
<dbReference type="SUPFAM" id="SSF82693">
    <property type="entry name" value="Multidrug efflux transporter AcrB pore domain, PN1, PN2, PC1 and PC2 subdomains"/>
    <property type="match status" value="3"/>
</dbReference>
<accession>A0ABY6IZA9</accession>
<dbReference type="Gene3D" id="3.30.2090.10">
    <property type="entry name" value="Multidrug efflux transporter AcrB TolC docking domain, DN and DC subdomains"/>
    <property type="match status" value="2"/>
</dbReference>
<feature type="transmembrane region" description="Helical" evidence="1">
    <location>
        <begin position="894"/>
        <end position="914"/>
    </location>
</feature>
<dbReference type="Proteomes" id="UP001162741">
    <property type="component" value="Chromosome"/>
</dbReference>
<evidence type="ECO:0000259" key="2">
    <source>
        <dbReference type="PROSITE" id="PS50156"/>
    </source>
</evidence>
<dbReference type="EMBL" id="CP107006">
    <property type="protein sequence ID" value="UYQ92748.1"/>
    <property type="molecule type" value="Genomic_DNA"/>
</dbReference>
<dbReference type="Gene3D" id="3.30.70.1440">
    <property type="entry name" value="Multidrug efflux transporter AcrB pore domain"/>
    <property type="match status" value="1"/>
</dbReference>
<keyword evidence="1" id="KW-0812">Transmembrane</keyword>
<feature type="domain" description="SSD" evidence="2">
    <location>
        <begin position="371"/>
        <end position="488"/>
    </location>
</feature>
<feature type="transmembrane region" description="Helical" evidence="1">
    <location>
        <begin position="334"/>
        <end position="353"/>
    </location>
</feature>
<dbReference type="Gene3D" id="1.20.1640.10">
    <property type="entry name" value="Multidrug efflux transporter AcrB transmembrane domain"/>
    <property type="match status" value="2"/>
</dbReference>
<dbReference type="SUPFAM" id="SSF82866">
    <property type="entry name" value="Multidrug efflux transporter AcrB transmembrane domain"/>
    <property type="match status" value="2"/>
</dbReference>
<feature type="transmembrane region" description="Helical" evidence="1">
    <location>
        <begin position="531"/>
        <end position="553"/>
    </location>
</feature>
<gene>
    <name evidence="3" type="ORF">MKQ68_21960</name>
</gene>
<dbReference type="Gene3D" id="3.30.70.1430">
    <property type="entry name" value="Multidrug efflux transporter AcrB pore domain"/>
    <property type="match status" value="2"/>
</dbReference>
<feature type="transmembrane region" description="Helical" evidence="1">
    <location>
        <begin position="431"/>
        <end position="451"/>
    </location>
</feature>
<sequence length="1065" mass="116079">MKITEVSIKRPTVVVVLFTILTLMGIISYKALNYELLPKFSSPVVTITTVYPGASPSEVESTVTKKIEDAVASMEKVKKIISKSSESLSSVTVELNNDANADLGLQDAQRKVNAILADLPGDAKPPSLNKFSLDDLPIMTLSATAKMDDKAFYDLIDKKVQPTLSRLPGVAQVSIIGGQEREIQINIVPAKLEAYKLSLLQVRNIITNANLDFPTGKVKTTDQQILVRLAGKYKNVDQLRDLVLTTTADGSQIRLGDIADVQDSQKDAERIARLDGVNAIALKIQKQTDANAVEVSKETKKAIAKIEQDYASNGVAIEIANDSSDFTLESADSVIHDLVIAIFLVAGVMLLFLHSLRNAIFVMISIPASLVATFIGMKFMGFSLNLMSLLGLSLVVGILVDDAIVVLENIYRHMEMGKNKVRAAYDGVKEIGFTVTSITLVIVVVFLPISLTNGLVSMILREFCVVVMISTMLSLLASFMIVPLLSSRFGKLEHLTGKNLFEKFILWFERQLEKFTNWMTGILKWALKHKIATLVTAIVLLVASFMLVGKGYIGGEFIPQGDRGQFIVMLEMPKDASIEQTNQTTRKVEQMLKGKKEITSLITTVGQTSEDGFGASQSTAYKSEITVMLVPATERADPADIYAAKLKKELKDQLPGVKVKTTPVSIMGTAQNAPIDLVVMGPSLDTVMSFAKQAMAELKKIEGSSEVKLSVEEGNPEINVQVDRDKMSALGLTLDQVGGTMQTAFSGTADDSKVKFRQGEYEYDVNIRFDDFNRKDINDVSNITFVNSKGELVKLSQFAVVQEGAGPSRLERRDKTTSVNVQSQVIGRPAGTVAAEFGEVLAKMKKPVGVSYLFGGDAENQGDSFGTLGAALLISIVLVYLIMVALYDNYIYPFVVLFSIPLAIIGALLALALTNNTLNIFTILGMIMLIGLVAKNAIILVDFTNQMKEQGQSTYNALIHANHARLRPILMTTIAMVIGMLPIALATGGVAATKNGLAWVIIGGLISSMFLTLIVVPVVYAIVDKIMAKFGLGKVSQKRLIRQRMVAPYKEELNDREHKTAQMMN</sequence>
<feature type="transmembrane region" description="Helical" evidence="1">
    <location>
        <begin position="868"/>
        <end position="887"/>
    </location>
</feature>
<keyword evidence="1" id="KW-0472">Membrane</keyword>
<dbReference type="InterPro" id="IPR000731">
    <property type="entry name" value="SSD"/>
</dbReference>
<evidence type="ECO:0000256" key="1">
    <source>
        <dbReference type="SAM" id="Phobius"/>
    </source>
</evidence>
<organism evidence="3 4">
    <name type="scientific">Chitinophaga horti</name>
    <dbReference type="NCBI Taxonomy" id="2920382"/>
    <lineage>
        <taxon>Bacteria</taxon>
        <taxon>Pseudomonadati</taxon>
        <taxon>Bacteroidota</taxon>
        <taxon>Chitinophagia</taxon>
        <taxon>Chitinophagales</taxon>
        <taxon>Chitinophagaceae</taxon>
        <taxon>Chitinophaga</taxon>
    </lineage>
</organism>
<dbReference type="PANTHER" id="PTHR32063">
    <property type="match status" value="1"/>
</dbReference>
<dbReference type="PROSITE" id="PS50156">
    <property type="entry name" value="SSD"/>
    <property type="match status" value="1"/>
</dbReference>
<feature type="transmembrane region" description="Helical" evidence="1">
    <location>
        <begin position="12"/>
        <end position="32"/>
    </location>
</feature>
<name>A0ABY6IZA9_9BACT</name>
<feature type="transmembrane region" description="Helical" evidence="1">
    <location>
        <begin position="463"/>
        <end position="485"/>
    </location>
</feature>
<feature type="transmembrane region" description="Helical" evidence="1">
    <location>
        <begin position="386"/>
        <end position="410"/>
    </location>
</feature>
<dbReference type="Pfam" id="PF00873">
    <property type="entry name" value="ACR_tran"/>
    <property type="match status" value="1"/>
</dbReference>
<dbReference type="InterPro" id="IPR027463">
    <property type="entry name" value="AcrB_DN_DC_subdom"/>
</dbReference>
<proteinExistence type="predicted"/>
<feature type="transmembrane region" description="Helical" evidence="1">
    <location>
        <begin position="997"/>
        <end position="1023"/>
    </location>
</feature>
<evidence type="ECO:0000313" key="4">
    <source>
        <dbReference type="Proteomes" id="UP001162741"/>
    </source>
</evidence>
<keyword evidence="1" id="KW-1133">Transmembrane helix</keyword>
<feature type="transmembrane region" description="Helical" evidence="1">
    <location>
        <begin position="969"/>
        <end position="991"/>
    </location>
</feature>
<evidence type="ECO:0000313" key="3">
    <source>
        <dbReference type="EMBL" id="UYQ92748.1"/>
    </source>
</evidence>
<dbReference type="Gene3D" id="3.30.70.1320">
    <property type="entry name" value="Multidrug efflux transporter AcrB pore domain like"/>
    <property type="match status" value="1"/>
</dbReference>
<reference evidence="3" key="1">
    <citation type="submission" date="2022-10" db="EMBL/GenBank/DDBJ databases">
        <title>Chitinophaga sp. nov., isolated from soil.</title>
        <authorList>
            <person name="Jeon C.O."/>
        </authorList>
    </citation>
    <scope>NUCLEOTIDE SEQUENCE</scope>
    <source>
        <strain evidence="3">R8</strain>
    </source>
</reference>
<dbReference type="InterPro" id="IPR001036">
    <property type="entry name" value="Acrflvin-R"/>
</dbReference>
<feature type="transmembrane region" description="Helical" evidence="1">
    <location>
        <begin position="360"/>
        <end position="380"/>
    </location>
</feature>
<dbReference type="PRINTS" id="PR00702">
    <property type="entry name" value="ACRIFLAVINRP"/>
</dbReference>